<feature type="domain" description="HTH LytTR-type" evidence="2">
    <location>
        <begin position="128"/>
        <end position="194"/>
    </location>
</feature>
<dbReference type="SMART" id="SM00448">
    <property type="entry name" value="REC"/>
    <property type="match status" value="1"/>
</dbReference>
<dbReference type="Pfam" id="PF04397">
    <property type="entry name" value="LytTR"/>
    <property type="match status" value="1"/>
</dbReference>
<feature type="domain" description="Response regulatory" evidence="1">
    <location>
        <begin position="3"/>
        <end position="114"/>
    </location>
</feature>
<dbReference type="PANTHER" id="PTHR45526:SF1">
    <property type="entry name" value="TRANSCRIPTIONAL REGULATORY PROTEIN DCUR-RELATED"/>
    <property type="match status" value="1"/>
</dbReference>
<dbReference type="EMBL" id="LAZR01013690">
    <property type="protein sequence ID" value="KKM20819.1"/>
    <property type="molecule type" value="Genomic_DNA"/>
</dbReference>
<evidence type="ECO:0000259" key="2">
    <source>
        <dbReference type="PROSITE" id="PS50930"/>
    </source>
</evidence>
<dbReference type="SMART" id="SM00850">
    <property type="entry name" value="LytTR"/>
    <property type="match status" value="1"/>
</dbReference>
<evidence type="ECO:0000259" key="1">
    <source>
        <dbReference type="PROSITE" id="PS50110"/>
    </source>
</evidence>
<dbReference type="PANTHER" id="PTHR45526">
    <property type="entry name" value="TRANSCRIPTIONAL REGULATORY PROTEIN DPIA"/>
    <property type="match status" value="1"/>
</dbReference>
<protein>
    <recommendedName>
        <fullName evidence="4">Response regulatory domain-containing protein</fullName>
    </recommendedName>
</protein>
<dbReference type="GO" id="GO:0003677">
    <property type="term" value="F:DNA binding"/>
    <property type="evidence" value="ECO:0007669"/>
    <property type="project" value="InterPro"/>
</dbReference>
<evidence type="ECO:0000313" key="3">
    <source>
        <dbReference type="EMBL" id="KKM20819.1"/>
    </source>
</evidence>
<sequence>MIKAIIVDDEPLAHQVIQHHLTAHSNINLIGQYYSAKDALCALAKSDIELVFLDINMPELTGLELLKALADPPQVIIVSAYQDYAVAGFELNVTDYLLKPVSAPRLSQALNKVYQRTAQPLTQQPKTITLKVDREKRKFTLDTIEYLEAYGNYVKLHQVHNTTLATTTLKQLSQQLAGSFIQIHKSYLINKSKVIAVNNEYVELSSGAIIKIGKSYKELSRTLL</sequence>
<dbReference type="Gene3D" id="3.40.50.2300">
    <property type="match status" value="1"/>
</dbReference>
<dbReference type="PROSITE" id="PS50930">
    <property type="entry name" value="HTH_LYTTR"/>
    <property type="match status" value="1"/>
</dbReference>
<proteinExistence type="predicted"/>
<organism evidence="3">
    <name type="scientific">marine sediment metagenome</name>
    <dbReference type="NCBI Taxonomy" id="412755"/>
    <lineage>
        <taxon>unclassified sequences</taxon>
        <taxon>metagenomes</taxon>
        <taxon>ecological metagenomes</taxon>
    </lineage>
</organism>
<comment type="caution">
    <text evidence="3">The sequence shown here is derived from an EMBL/GenBank/DDBJ whole genome shotgun (WGS) entry which is preliminary data.</text>
</comment>
<dbReference type="PROSITE" id="PS50110">
    <property type="entry name" value="RESPONSE_REGULATORY"/>
    <property type="match status" value="1"/>
</dbReference>
<dbReference type="GO" id="GO:0000156">
    <property type="term" value="F:phosphorelay response regulator activity"/>
    <property type="evidence" value="ECO:0007669"/>
    <property type="project" value="TreeGrafter"/>
</dbReference>
<dbReference type="InterPro" id="IPR007492">
    <property type="entry name" value="LytTR_DNA-bd_dom"/>
</dbReference>
<dbReference type="InterPro" id="IPR011006">
    <property type="entry name" value="CheY-like_superfamily"/>
</dbReference>
<gene>
    <name evidence="3" type="ORF">LCGC14_1641660</name>
</gene>
<dbReference type="Pfam" id="PF00072">
    <property type="entry name" value="Response_reg"/>
    <property type="match status" value="1"/>
</dbReference>
<evidence type="ECO:0008006" key="4">
    <source>
        <dbReference type="Google" id="ProtNLM"/>
    </source>
</evidence>
<accession>A0A0F9ILX2</accession>
<reference evidence="3" key="1">
    <citation type="journal article" date="2015" name="Nature">
        <title>Complex archaea that bridge the gap between prokaryotes and eukaryotes.</title>
        <authorList>
            <person name="Spang A."/>
            <person name="Saw J.H."/>
            <person name="Jorgensen S.L."/>
            <person name="Zaremba-Niedzwiedzka K."/>
            <person name="Martijn J."/>
            <person name="Lind A.E."/>
            <person name="van Eijk R."/>
            <person name="Schleper C."/>
            <person name="Guy L."/>
            <person name="Ettema T.J."/>
        </authorList>
    </citation>
    <scope>NUCLEOTIDE SEQUENCE</scope>
</reference>
<dbReference type="Gene3D" id="2.40.50.1020">
    <property type="entry name" value="LytTr DNA-binding domain"/>
    <property type="match status" value="1"/>
</dbReference>
<dbReference type="InterPro" id="IPR051271">
    <property type="entry name" value="2C-system_Tx_regulators"/>
</dbReference>
<name>A0A0F9ILX2_9ZZZZ</name>
<dbReference type="InterPro" id="IPR001789">
    <property type="entry name" value="Sig_transdc_resp-reg_receiver"/>
</dbReference>
<dbReference type="AlphaFoldDB" id="A0A0F9ILX2"/>
<dbReference type="SUPFAM" id="SSF52172">
    <property type="entry name" value="CheY-like"/>
    <property type="match status" value="1"/>
</dbReference>